<evidence type="ECO:0000313" key="4">
    <source>
        <dbReference type="Proteomes" id="UP000218627"/>
    </source>
</evidence>
<keyword evidence="2" id="KW-0812">Transmembrane</keyword>
<dbReference type="AlphaFoldDB" id="A0A285P1L0"/>
<keyword evidence="4" id="KW-1185">Reference proteome</keyword>
<dbReference type="Proteomes" id="UP000218627">
    <property type="component" value="Unassembled WGS sequence"/>
</dbReference>
<organism evidence="3 4">
    <name type="scientific">Hydrogenobacter hydrogenophilus</name>
    <dbReference type="NCBI Taxonomy" id="35835"/>
    <lineage>
        <taxon>Bacteria</taxon>
        <taxon>Pseudomonadati</taxon>
        <taxon>Aquificota</taxon>
        <taxon>Aquificia</taxon>
        <taxon>Aquificales</taxon>
        <taxon>Aquificaceae</taxon>
        <taxon>Hydrogenobacter</taxon>
    </lineage>
</organism>
<proteinExistence type="predicted"/>
<sequence length="91" mass="10674">MFPMKKKRIVLDVDKEIYAELYNRFLVGNVGFLLATLLEEFLKRSDLRLSPELNRQSARKLIKEAVSSLCSSSHASDPQKEKLKDYLNNWW</sequence>
<feature type="region of interest" description="Disordered" evidence="1">
    <location>
        <begin position="71"/>
        <end position="91"/>
    </location>
</feature>
<feature type="transmembrane region" description="Helical" evidence="2">
    <location>
        <begin position="21"/>
        <end position="38"/>
    </location>
</feature>
<name>A0A285P1L0_9AQUI</name>
<evidence type="ECO:0000256" key="1">
    <source>
        <dbReference type="SAM" id="MobiDB-lite"/>
    </source>
</evidence>
<dbReference type="EMBL" id="OBEN01000008">
    <property type="protein sequence ID" value="SNZ15624.1"/>
    <property type="molecule type" value="Genomic_DNA"/>
</dbReference>
<keyword evidence="2" id="KW-1133">Transmembrane helix</keyword>
<accession>A0A285P1L0</accession>
<gene>
    <name evidence="3" type="ORF">SAMN06265353_1417</name>
</gene>
<evidence type="ECO:0000313" key="3">
    <source>
        <dbReference type="EMBL" id="SNZ15624.1"/>
    </source>
</evidence>
<evidence type="ECO:0000256" key="2">
    <source>
        <dbReference type="SAM" id="Phobius"/>
    </source>
</evidence>
<keyword evidence="2" id="KW-0472">Membrane</keyword>
<protein>
    <submittedName>
        <fullName evidence="3">Uncharacterized protein</fullName>
    </submittedName>
</protein>
<reference evidence="4" key="1">
    <citation type="submission" date="2017-09" db="EMBL/GenBank/DDBJ databases">
        <authorList>
            <person name="Varghese N."/>
            <person name="Submissions S."/>
        </authorList>
    </citation>
    <scope>NUCLEOTIDE SEQUENCE [LARGE SCALE GENOMIC DNA]</scope>
    <source>
        <strain evidence="4">DSM 2913</strain>
    </source>
</reference>